<keyword evidence="1" id="KW-1133">Transmembrane helix</keyword>
<dbReference type="AlphaFoldDB" id="A0A974I6A5"/>
<gene>
    <name evidence="2" type="ORF">XELAEV_18008487mg</name>
</gene>
<dbReference type="EMBL" id="CM004466">
    <property type="protein sequence ID" value="OCU02722.1"/>
    <property type="molecule type" value="Genomic_DNA"/>
</dbReference>
<organism evidence="2 3">
    <name type="scientific">Xenopus laevis</name>
    <name type="common">African clawed frog</name>
    <dbReference type="NCBI Taxonomy" id="8355"/>
    <lineage>
        <taxon>Eukaryota</taxon>
        <taxon>Metazoa</taxon>
        <taxon>Chordata</taxon>
        <taxon>Craniata</taxon>
        <taxon>Vertebrata</taxon>
        <taxon>Euteleostomi</taxon>
        <taxon>Amphibia</taxon>
        <taxon>Batrachia</taxon>
        <taxon>Anura</taxon>
        <taxon>Pipoidea</taxon>
        <taxon>Pipidae</taxon>
        <taxon>Xenopodinae</taxon>
        <taxon>Xenopus</taxon>
        <taxon>Xenopus</taxon>
    </lineage>
</organism>
<proteinExistence type="predicted"/>
<evidence type="ECO:0000256" key="1">
    <source>
        <dbReference type="SAM" id="Phobius"/>
    </source>
</evidence>
<evidence type="ECO:0000313" key="3">
    <source>
        <dbReference type="Proteomes" id="UP000694892"/>
    </source>
</evidence>
<name>A0A974I6A5_XENLA</name>
<keyword evidence="1" id="KW-0812">Transmembrane</keyword>
<accession>A0A974I6A5</accession>
<protein>
    <submittedName>
        <fullName evidence="2">Uncharacterized protein</fullName>
    </submittedName>
</protein>
<reference evidence="3" key="1">
    <citation type="journal article" date="2016" name="Nature">
        <title>Genome evolution in the allotetraploid frog Xenopus laevis.</title>
        <authorList>
            <person name="Session A.M."/>
            <person name="Uno Y."/>
            <person name="Kwon T."/>
            <person name="Chapman J.A."/>
            <person name="Toyoda A."/>
            <person name="Takahashi S."/>
            <person name="Fukui A."/>
            <person name="Hikosaka A."/>
            <person name="Suzuki A."/>
            <person name="Kondo M."/>
            <person name="van Heeringen S.J."/>
            <person name="Quigley I."/>
            <person name="Heinz S."/>
            <person name="Ogino H."/>
            <person name="Ochi H."/>
            <person name="Hellsten U."/>
            <person name="Lyons J.B."/>
            <person name="Simakov O."/>
            <person name="Putnam N."/>
            <person name="Stites J."/>
            <person name="Kuroki Y."/>
            <person name="Tanaka T."/>
            <person name="Michiue T."/>
            <person name="Watanabe M."/>
            <person name="Bogdanovic O."/>
            <person name="Lister R."/>
            <person name="Georgiou G."/>
            <person name="Paranjpe S.S."/>
            <person name="van Kruijsbergen I."/>
            <person name="Shu S."/>
            <person name="Carlson J."/>
            <person name="Kinoshita T."/>
            <person name="Ohta Y."/>
            <person name="Mawaribuchi S."/>
            <person name="Jenkins J."/>
            <person name="Grimwood J."/>
            <person name="Schmutz J."/>
            <person name="Mitros T."/>
            <person name="Mozaffari S.V."/>
            <person name="Suzuki Y."/>
            <person name="Haramoto Y."/>
            <person name="Yamamoto T.S."/>
            <person name="Takagi C."/>
            <person name="Heald R."/>
            <person name="Miller K."/>
            <person name="Haudenschild C."/>
            <person name="Kitzman J."/>
            <person name="Nakayama T."/>
            <person name="Izutsu Y."/>
            <person name="Robert J."/>
            <person name="Fortriede J."/>
            <person name="Burns K."/>
            <person name="Lotay V."/>
            <person name="Karimi K."/>
            <person name="Yasuoka Y."/>
            <person name="Dichmann D.S."/>
            <person name="Flajnik M.F."/>
            <person name="Houston D.W."/>
            <person name="Shendure J."/>
            <person name="DuPasquier L."/>
            <person name="Vize P.D."/>
            <person name="Zorn A.M."/>
            <person name="Ito M."/>
            <person name="Marcotte E.M."/>
            <person name="Wallingford J.B."/>
            <person name="Ito Y."/>
            <person name="Asashima M."/>
            <person name="Ueno N."/>
            <person name="Matsuda Y."/>
            <person name="Veenstra G.J."/>
            <person name="Fujiyama A."/>
            <person name="Harland R.M."/>
            <person name="Taira M."/>
            <person name="Rokhsar D.S."/>
        </authorList>
    </citation>
    <scope>NUCLEOTIDE SEQUENCE [LARGE SCALE GENOMIC DNA]</scope>
    <source>
        <strain evidence="3">J</strain>
    </source>
</reference>
<feature type="transmembrane region" description="Helical" evidence="1">
    <location>
        <begin position="6"/>
        <end position="23"/>
    </location>
</feature>
<sequence>MYSEHFYYIGFCPIVHWVIFNIANLYVGLMFLVIFLGTGSGFMGVFFLWKGEVIHPGVVGINNDLDLQ</sequence>
<keyword evidence="1" id="KW-0472">Membrane</keyword>
<feature type="transmembrane region" description="Helical" evidence="1">
    <location>
        <begin position="30"/>
        <end position="49"/>
    </location>
</feature>
<dbReference type="Proteomes" id="UP000694892">
    <property type="component" value="Chromosome 1L"/>
</dbReference>
<evidence type="ECO:0000313" key="2">
    <source>
        <dbReference type="EMBL" id="OCU02722.1"/>
    </source>
</evidence>